<dbReference type="InterPro" id="IPR013149">
    <property type="entry name" value="ADH-like_C"/>
</dbReference>
<dbReference type="PROSITE" id="PS00059">
    <property type="entry name" value="ADH_ZINC"/>
    <property type="match status" value="1"/>
</dbReference>
<organism evidence="6">
    <name type="scientific">marine metagenome</name>
    <dbReference type="NCBI Taxonomy" id="408172"/>
    <lineage>
        <taxon>unclassified sequences</taxon>
        <taxon>metagenomes</taxon>
        <taxon>ecological metagenomes</taxon>
    </lineage>
</organism>
<dbReference type="PANTHER" id="PTHR43401">
    <property type="entry name" value="L-THREONINE 3-DEHYDROGENASE"/>
    <property type="match status" value="1"/>
</dbReference>
<proteinExistence type="predicted"/>
<evidence type="ECO:0008006" key="7">
    <source>
        <dbReference type="Google" id="ProtNLM"/>
    </source>
</evidence>
<dbReference type="Gene3D" id="3.90.180.10">
    <property type="entry name" value="Medium-chain alcohol dehydrogenases, catalytic domain"/>
    <property type="match status" value="1"/>
</dbReference>
<reference evidence="6" key="1">
    <citation type="submission" date="2018-05" db="EMBL/GenBank/DDBJ databases">
        <authorList>
            <person name="Lanie J.A."/>
            <person name="Ng W.-L."/>
            <person name="Kazmierczak K.M."/>
            <person name="Andrzejewski T.M."/>
            <person name="Davidsen T.M."/>
            <person name="Wayne K.J."/>
            <person name="Tettelin H."/>
            <person name="Glass J.I."/>
            <person name="Rusch D."/>
            <person name="Podicherti R."/>
            <person name="Tsui H.-C.T."/>
            <person name="Winkler M.E."/>
        </authorList>
    </citation>
    <scope>NUCLEOTIDE SEQUENCE</scope>
</reference>
<accession>A0A382BQU7</accession>
<sequence length="373" mass="39569">MSSTVQAAVMTAPGKMEIREFPRPAIGDDDILLKIERTGICGSDKHMYAGHMPLQFPIIPGHELVGVIEELGSRAHDEMAIVGGPLAVGDRVTTTPSSQACGKCWYCLHQPQRPALCANRYVHGFVSSDVAPTPRGGFSEVMHLGHRSWVFKIPDGLSSEHAVLTEPAAVATRAVERAFGPGLPHIGEGLGMDKSVLVLGAGPIGQLVVAALAHVGVDCIIATDLSASRLEMAKNMGAHHTLDAGAALEDRLEAAKALTDGVGPDIVIETAGVPIVFKESLDYVRRGGIVVEVGHFTDPGGVDIHPNVVCFKDLDIRGMWAYPAIQFKTALSFLKNTTAPLDDFITHRVSLAQTEEGIDVTGSEGSMKVVVEP</sequence>
<feature type="domain" description="Alcohol dehydrogenase-like N-terminal" evidence="5">
    <location>
        <begin position="27"/>
        <end position="155"/>
    </location>
</feature>
<dbReference type="InterPro" id="IPR002328">
    <property type="entry name" value="ADH_Zn_CS"/>
</dbReference>
<dbReference type="SUPFAM" id="SSF51735">
    <property type="entry name" value="NAD(P)-binding Rossmann-fold domains"/>
    <property type="match status" value="1"/>
</dbReference>
<dbReference type="InterPro" id="IPR036291">
    <property type="entry name" value="NAD(P)-bd_dom_sf"/>
</dbReference>
<gene>
    <name evidence="6" type="ORF">METZ01_LOCUS168888</name>
</gene>
<keyword evidence="3" id="KW-0560">Oxidoreductase</keyword>
<evidence type="ECO:0000259" key="4">
    <source>
        <dbReference type="Pfam" id="PF00107"/>
    </source>
</evidence>
<protein>
    <recommendedName>
        <fullName evidence="7">Enoyl reductase (ER) domain-containing protein</fullName>
    </recommendedName>
</protein>
<dbReference type="AlphaFoldDB" id="A0A382BQU7"/>
<evidence type="ECO:0000313" key="6">
    <source>
        <dbReference type="EMBL" id="SVB16034.1"/>
    </source>
</evidence>
<keyword evidence="2" id="KW-0862">Zinc</keyword>
<dbReference type="InterPro" id="IPR013154">
    <property type="entry name" value="ADH-like_N"/>
</dbReference>
<dbReference type="Pfam" id="PF00107">
    <property type="entry name" value="ADH_zinc_N"/>
    <property type="match status" value="1"/>
</dbReference>
<dbReference type="GO" id="GO:0016491">
    <property type="term" value="F:oxidoreductase activity"/>
    <property type="evidence" value="ECO:0007669"/>
    <property type="project" value="UniProtKB-KW"/>
</dbReference>
<dbReference type="Pfam" id="PF08240">
    <property type="entry name" value="ADH_N"/>
    <property type="match status" value="1"/>
</dbReference>
<dbReference type="GO" id="GO:0008270">
    <property type="term" value="F:zinc ion binding"/>
    <property type="evidence" value="ECO:0007669"/>
    <property type="project" value="InterPro"/>
</dbReference>
<dbReference type="InterPro" id="IPR011032">
    <property type="entry name" value="GroES-like_sf"/>
</dbReference>
<feature type="domain" description="Alcohol dehydrogenase-like C-terminal" evidence="4">
    <location>
        <begin position="203"/>
        <end position="335"/>
    </location>
</feature>
<evidence type="ECO:0000256" key="3">
    <source>
        <dbReference type="ARBA" id="ARBA00023002"/>
    </source>
</evidence>
<name>A0A382BQU7_9ZZZZ</name>
<dbReference type="PANTHER" id="PTHR43401:SF2">
    <property type="entry name" value="L-THREONINE 3-DEHYDROGENASE"/>
    <property type="match status" value="1"/>
</dbReference>
<dbReference type="Gene3D" id="3.40.50.720">
    <property type="entry name" value="NAD(P)-binding Rossmann-like Domain"/>
    <property type="match status" value="1"/>
</dbReference>
<dbReference type="EMBL" id="UINC01030898">
    <property type="protein sequence ID" value="SVB16034.1"/>
    <property type="molecule type" value="Genomic_DNA"/>
</dbReference>
<evidence type="ECO:0000256" key="2">
    <source>
        <dbReference type="ARBA" id="ARBA00022833"/>
    </source>
</evidence>
<dbReference type="SUPFAM" id="SSF50129">
    <property type="entry name" value="GroES-like"/>
    <property type="match status" value="1"/>
</dbReference>
<evidence type="ECO:0000259" key="5">
    <source>
        <dbReference type="Pfam" id="PF08240"/>
    </source>
</evidence>
<dbReference type="InterPro" id="IPR050129">
    <property type="entry name" value="Zn_alcohol_dh"/>
</dbReference>
<keyword evidence="1" id="KW-0479">Metal-binding</keyword>
<evidence type="ECO:0000256" key="1">
    <source>
        <dbReference type="ARBA" id="ARBA00022723"/>
    </source>
</evidence>